<keyword evidence="14" id="KW-0564">Palmitate</keyword>
<evidence type="ECO:0000256" key="6">
    <source>
        <dbReference type="ARBA" id="ARBA00022553"/>
    </source>
</evidence>
<evidence type="ECO:0000256" key="13">
    <source>
        <dbReference type="ARBA" id="ARBA00023136"/>
    </source>
</evidence>
<dbReference type="InterPro" id="IPR000210">
    <property type="entry name" value="BTB/POZ_dom"/>
</dbReference>
<evidence type="ECO:0000256" key="7">
    <source>
        <dbReference type="ARBA" id="ARBA00022679"/>
    </source>
</evidence>
<feature type="transmembrane region" description="Helical" evidence="19">
    <location>
        <begin position="443"/>
        <end position="463"/>
    </location>
</feature>
<dbReference type="GO" id="GO:0051260">
    <property type="term" value="P:protein homooligomerization"/>
    <property type="evidence" value="ECO:0007669"/>
    <property type="project" value="InterPro"/>
</dbReference>
<dbReference type="GO" id="GO:0001508">
    <property type="term" value="P:action potential"/>
    <property type="evidence" value="ECO:0007669"/>
    <property type="project" value="TreeGrafter"/>
</dbReference>
<keyword evidence="13 19" id="KW-0472">Membrane</keyword>
<feature type="domain" description="BTB" evidence="20">
    <location>
        <begin position="35"/>
        <end position="135"/>
    </location>
</feature>
<evidence type="ECO:0000256" key="16">
    <source>
        <dbReference type="ARBA" id="ARBA00023288"/>
    </source>
</evidence>
<reference evidence="21" key="2">
    <citation type="submission" date="2025-08" db="UniProtKB">
        <authorList>
            <consortium name="Ensembl"/>
        </authorList>
    </citation>
    <scope>IDENTIFICATION</scope>
</reference>
<evidence type="ECO:0000256" key="12">
    <source>
        <dbReference type="ARBA" id="ARBA00023098"/>
    </source>
</evidence>
<keyword evidence="7" id="KW-0808">Transferase</keyword>
<accession>H0ZNY9</accession>
<feature type="transmembrane region" description="Helical" evidence="19">
    <location>
        <begin position="413"/>
        <end position="431"/>
    </location>
</feature>
<keyword evidence="11" id="KW-0406">Ion transport</keyword>
<dbReference type="InterPro" id="IPR002076">
    <property type="entry name" value="ELO_fam"/>
</dbReference>
<dbReference type="FunFam" id="3.30.710.10:FF:000007">
    <property type="entry name" value="Potassium voltage-gated channel subfamily A member 2"/>
    <property type="match status" value="1"/>
</dbReference>
<dbReference type="PRINTS" id="PR01496">
    <property type="entry name" value="SHAKERCHANEL"/>
</dbReference>
<dbReference type="GO" id="GO:0044224">
    <property type="term" value="C:juxtaparanode region of axon"/>
    <property type="evidence" value="ECO:0007669"/>
    <property type="project" value="TreeGrafter"/>
</dbReference>
<feature type="transmembrane region" description="Helical" evidence="19">
    <location>
        <begin position="245"/>
        <end position="263"/>
    </location>
</feature>
<dbReference type="PROSITE" id="PS01188">
    <property type="entry name" value="ELO"/>
    <property type="match status" value="1"/>
</dbReference>
<dbReference type="PANTHER" id="PTHR11537">
    <property type="entry name" value="VOLTAGE-GATED POTASSIUM CHANNEL"/>
    <property type="match status" value="1"/>
</dbReference>
<dbReference type="Gene3D" id="1.20.120.350">
    <property type="entry name" value="Voltage-gated potassium channels. Chain C"/>
    <property type="match status" value="1"/>
</dbReference>
<organism evidence="21 22">
    <name type="scientific">Taeniopygia guttata</name>
    <name type="common">Zebra finch</name>
    <name type="synonym">Poephila guttata</name>
    <dbReference type="NCBI Taxonomy" id="59729"/>
    <lineage>
        <taxon>Eukaryota</taxon>
        <taxon>Metazoa</taxon>
        <taxon>Chordata</taxon>
        <taxon>Craniata</taxon>
        <taxon>Vertebrata</taxon>
        <taxon>Euteleostomi</taxon>
        <taxon>Archelosauria</taxon>
        <taxon>Archosauria</taxon>
        <taxon>Dinosauria</taxon>
        <taxon>Saurischia</taxon>
        <taxon>Theropoda</taxon>
        <taxon>Coelurosauria</taxon>
        <taxon>Aves</taxon>
        <taxon>Neognathae</taxon>
        <taxon>Neoaves</taxon>
        <taxon>Telluraves</taxon>
        <taxon>Australaves</taxon>
        <taxon>Passeriformes</taxon>
        <taxon>Passeroidea</taxon>
        <taxon>Estrildidae</taxon>
        <taxon>Estrildinae</taxon>
        <taxon>Taeniopygia</taxon>
    </lineage>
</organism>
<evidence type="ECO:0000256" key="5">
    <source>
        <dbReference type="ARBA" id="ARBA00022516"/>
    </source>
</evidence>
<dbReference type="FunFam" id="1.20.120.350:FF:000021">
    <property type="entry name" value="Potassium voltage-gated channel subfamily A member 3"/>
    <property type="match status" value="1"/>
</dbReference>
<comment type="subcellular location">
    <subcellularLocation>
        <location evidence="1">Cell membrane</location>
        <topology evidence="1">Multi-pass membrane protein</topology>
    </subcellularLocation>
</comment>
<evidence type="ECO:0000256" key="19">
    <source>
        <dbReference type="SAM" id="Phobius"/>
    </source>
</evidence>
<dbReference type="GO" id="GO:0045202">
    <property type="term" value="C:synapse"/>
    <property type="evidence" value="ECO:0007669"/>
    <property type="project" value="TreeGrafter"/>
</dbReference>
<feature type="region of interest" description="Disordered" evidence="18">
    <location>
        <begin position="1"/>
        <end position="27"/>
    </location>
</feature>
<evidence type="ECO:0000256" key="15">
    <source>
        <dbReference type="ARBA" id="ARBA00023160"/>
    </source>
</evidence>
<dbReference type="GO" id="GO:0033270">
    <property type="term" value="C:paranode region of axon"/>
    <property type="evidence" value="ECO:0007669"/>
    <property type="project" value="TreeGrafter"/>
</dbReference>
<evidence type="ECO:0000313" key="22">
    <source>
        <dbReference type="Proteomes" id="UP000007754"/>
    </source>
</evidence>
<evidence type="ECO:0000256" key="8">
    <source>
        <dbReference type="ARBA" id="ARBA00022692"/>
    </source>
</evidence>
<feature type="transmembrane region" description="Helical" evidence="19">
    <location>
        <begin position="166"/>
        <end position="187"/>
    </location>
</feature>
<evidence type="ECO:0000259" key="20">
    <source>
        <dbReference type="SMART" id="SM00225"/>
    </source>
</evidence>
<evidence type="ECO:0000256" key="9">
    <source>
        <dbReference type="ARBA" id="ARBA00022832"/>
    </source>
</evidence>
<keyword evidence="16" id="KW-0449">Lipoprotein</keyword>
<dbReference type="SUPFAM" id="SSF54695">
    <property type="entry name" value="POZ domain"/>
    <property type="match status" value="1"/>
</dbReference>
<keyword evidence="4" id="KW-1003">Cell membrane</keyword>
<dbReference type="EC" id="2.3.1.199" evidence="2"/>
<dbReference type="InterPro" id="IPR030457">
    <property type="entry name" value="ELO_CS"/>
</dbReference>
<evidence type="ECO:0000256" key="14">
    <source>
        <dbReference type="ARBA" id="ARBA00023139"/>
    </source>
</evidence>
<feature type="transmembrane region" description="Helical" evidence="19">
    <location>
        <begin position="377"/>
        <end position="401"/>
    </location>
</feature>
<sequence>MTVMAGENMDETSALPGHPQDSYQPAAHDDHECCERVVINIAGLRFETQLKTLAQFPNTLLGNPKKRMRYFDPLRNEYFFDRNRPSFDAILYYYQSGGRLRRPVNVPLDMFSEEIKFYELGEEAMEKFREDEGFIKDEERPLPEGEYQRQVWLLFEYPESSGPARVIAIVSVMVILISIVIFCLETLPELKEDKEYTVHRTDNTTQVYKSNIFTDPFFVVETLCIIWFSFELVVRFFACPSKTDFFKNIMNFIDIVAIIPYFITLGTEMAEREGTQKGEQATSLAILRVIRLFLVTSVLANYSYLCQPVDYSRSELGMRMARVCWWFFFSKVIELLDTVFLILRKKQEQVTFLHVYHHGSMLFNWWSGVKYVPGGQAFFVGMLNSFVHIFMYGYYALASLGPRMRQHLWWKRYLTILQLCQFVAIAAHSSYNLFTECPFPDGFNTAVFLYILSLLALFLRFYYHTYVRGKQEKLT</sequence>
<keyword evidence="12" id="KW-0443">Lipid metabolism</keyword>
<dbReference type="InterPro" id="IPR004050">
    <property type="entry name" value="K_chnl_volt-dep_Kv1.3"/>
</dbReference>
<keyword evidence="17" id="KW-0407">Ion channel</keyword>
<dbReference type="STRING" id="59729.ENSTGUP00000036834"/>
<reference evidence="21 22" key="1">
    <citation type="journal article" date="2010" name="Nature">
        <title>The genome of a songbird.</title>
        <authorList>
            <person name="Warren W.C."/>
            <person name="Clayton D.F."/>
            <person name="Ellegren H."/>
            <person name="Arnold A.P."/>
            <person name="Hillier L.W."/>
            <person name="Kunstner A."/>
            <person name="Searle S."/>
            <person name="White S."/>
            <person name="Vilella A.J."/>
            <person name="Fairley S."/>
            <person name="Heger A."/>
            <person name="Kong L."/>
            <person name="Ponting C.P."/>
            <person name="Jarvis E.D."/>
            <person name="Mello C.V."/>
            <person name="Minx P."/>
            <person name="Lovell P."/>
            <person name="Velho T.A."/>
            <person name="Ferris M."/>
            <person name="Balakrishnan C.N."/>
            <person name="Sinha S."/>
            <person name="Blatti C."/>
            <person name="London S.E."/>
            <person name="Li Y."/>
            <person name="Lin Y.C."/>
            <person name="George J."/>
            <person name="Sweedler J."/>
            <person name="Southey B."/>
            <person name="Gunaratne P."/>
            <person name="Watson M."/>
            <person name="Nam K."/>
            <person name="Backstrom N."/>
            <person name="Smeds L."/>
            <person name="Nabholz B."/>
            <person name="Itoh Y."/>
            <person name="Whitney O."/>
            <person name="Pfenning A.R."/>
            <person name="Howard J."/>
            <person name="Volker M."/>
            <person name="Skinner B.M."/>
            <person name="Griffin D.K."/>
            <person name="Ye L."/>
            <person name="McLaren W.M."/>
            <person name="Flicek P."/>
            <person name="Quesada V."/>
            <person name="Velasco G."/>
            <person name="Lopez-Otin C."/>
            <person name="Puente X.S."/>
            <person name="Olender T."/>
            <person name="Lancet D."/>
            <person name="Smit A.F."/>
            <person name="Hubley R."/>
            <person name="Konkel M.K."/>
            <person name="Walker J.A."/>
            <person name="Batzer M.A."/>
            <person name="Gu W."/>
            <person name="Pollock D.D."/>
            <person name="Chen L."/>
            <person name="Cheng Z."/>
            <person name="Eichler E.E."/>
            <person name="Stapley J."/>
            <person name="Slate J."/>
            <person name="Ekblom R."/>
            <person name="Birkhead T."/>
            <person name="Burke T."/>
            <person name="Burt D."/>
            <person name="Scharff C."/>
            <person name="Adam I."/>
            <person name="Richard H."/>
            <person name="Sultan M."/>
            <person name="Soldatov A."/>
            <person name="Lehrach H."/>
            <person name="Edwards S.V."/>
            <person name="Yang S.P."/>
            <person name="Li X."/>
            <person name="Graves T."/>
            <person name="Fulton L."/>
            <person name="Nelson J."/>
            <person name="Chinwalla A."/>
            <person name="Hou S."/>
            <person name="Mardis E.R."/>
            <person name="Wilson R.K."/>
        </authorList>
    </citation>
    <scope>NUCLEOTIDE SEQUENCE [LARGE SCALE GENOMIC DNA]</scope>
</reference>
<gene>
    <name evidence="21" type="primary">LOC100232706</name>
</gene>
<protein>
    <recommendedName>
        <fullName evidence="2">very-long-chain 3-oxoacyl-CoA synthase</fullName>
        <ecNumber evidence="2">2.3.1.199</ecNumber>
    </recommendedName>
</protein>
<name>H0ZNY9_TAEGU</name>
<evidence type="ECO:0000256" key="18">
    <source>
        <dbReference type="SAM" id="MobiDB-lite"/>
    </source>
</evidence>
<dbReference type="Pfam" id="PF02214">
    <property type="entry name" value="BTB_2"/>
    <property type="match status" value="1"/>
</dbReference>
<evidence type="ECO:0000256" key="3">
    <source>
        <dbReference type="ARBA" id="ARBA00022448"/>
    </source>
</evidence>
<dbReference type="GeneTree" id="ENSGT00940000158576"/>
<dbReference type="InterPro" id="IPR011333">
    <property type="entry name" value="SKP1/BTB/POZ_sf"/>
</dbReference>
<keyword evidence="6" id="KW-0597">Phosphoprotein</keyword>
<dbReference type="GO" id="GO:0009922">
    <property type="term" value="F:fatty acid elongase activity"/>
    <property type="evidence" value="ECO:0007669"/>
    <property type="project" value="UniProtKB-EC"/>
</dbReference>
<evidence type="ECO:0000256" key="1">
    <source>
        <dbReference type="ARBA" id="ARBA00004651"/>
    </source>
</evidence>
<dbReference type="GO" id="GO:0030425">
    <property type="term" value="C:dendrite"/>
    <property type="evidence" value="ECO:0007669"/>
    <property type="project" value="TreeGrafter"/>
</dbReference>
<dbReference type="AlphaFoldDB" id="H0ZNY9"/>
<keyword evidence="10 19" id="KW-1133">Transmembrane helix</keyword>
<keyword evidence="15" id="KW-0275">Fatty acid biosynthesis</keyword>
<keyword evidence="22" id="KW-1185">Reference proteome</keyword>
<dbReference type="GO" id="GO:0005251">
    <property type="term" value="F:delayed rectifier potassium channel activity"/>
    <property type="evidence" value="ECO:0007669"/>
    <property type="project" value="TreeGrafter"/>
</dbReference>
<proteinExistence type="predicted"/>
<keyword evidence="8 19" id="KW-0812">Transmembrane</keyword>
<feature type="transmembrane region" description="Helical" evidence="19">
    <location>
        <begin position="283"/>
        <end position="302"/>
    </location>
</feature>
<evidence type="ECO:0000313" key="21">
    <source>
        <dbReference type="Ensembl" id="ENSTGUP00000012318.2"/>
    </source>
</evidence>
<dbReference type="InterPro" id="IPR028325">
    <property type="entry name" value="VG_K_chnl"/>
</dbReference>
<evidence type="ECO:0000256" key="17">
    <source>
        <dbReference type="ARBA" id="ARBA00023303"/>
    </source>
</evidence>
<keyword evidence="9" id="KW-0276">Fatty acid metabolism</keyword>
<dbReference type="InterPro" id="IPR003131">
    <property type="entry name" value="T1-type_BTB"/>
</dbReference>
<dbReference type="PRINTS" id="PR00169">
    <property type="entry name" value="KCHANNEL"/>
</dbReference>
<dbReference type="InterPro" id="IPR003972">
    <property type="entry name" value="K_chnl_volt-dep_Kv1"/>
</dbReference>
<keyword evidence="5" id="KW-0444">Lipid biosynthesis</keyword>
<keyword evidence="3" id="KW-0813">Transport</keyword>
<evidence type="ECO:0000256" key="2">
    <source>
        <dbReference type="ARBA" id="ARBA00012307"/>
    </source>
</evidence>
<dbReference type="Ensembl" id="ENSTGUT00000012453.2">
    <property type="protein sequence ID" value="ENSTGUP00000012318.2"/>
    <property type="gene ID" value="ENSTGUG00000024687.1"/>
</dbReference>
<evidence type="ECO:0000256" key="4">
    <source>
        <dbReference type="ARBA" id="ARBA00022475"/>
    </source>
</evidence>
<dbReference type="PRINTS" id="PR01510">
    <property type="entry name" value="KV13CHANNEL"/>
</dbReference>
<dbReference type="GO" id="GO:0008076">
    <property type="term" value="C:voltage-gated potassium channel complex"/>
    <property type="evidence" value="ECO:0007669"/>
    <property type="project" value="InterPro"/>
</dbReference>
<dbReference type="SMART" id="SM00225">
    <property type="entry name" value="BTB"/>
    <property type="match status" value="1"/>
</dbReference>
<dbReference type="Proteomes" id="UP000007754">
    <property type="component" value="Chromosome 1A"/>
</dbReference>
<dbReference type="HOGENOM" id="CLU_011722_4_0_1"/>
<dbReference type="Pfam" id="PF01151">
    <property type="entry name" value="ELO"/>
    <property type="match status" value="1"/>
</dbReference>
<dbReference type="Gene3D" id="3.30.710.10">
    <property type="entry name" value="Potassium Channel Kv1.1, Chain A"/>
    <property type="match status" value="1"/>
</dbReference>
<dbReference type="SUPFAM" id="SSF81324">
    <property type="entry name" value="Voltage-gated potassium channels"/>
    <property type="match status" value="1"/>
</dbReference>
<feature type="transmembrane region" description="Helical" evidence="19">
    <location>
        <begin position="217"/>
        <end position="238"/>
    </location>
</feature>
<evidence type="ECO:0000256" key="11">
    <source>
        <dbReference type="ARBA" id="ARBA00023065"/>
    </source>
</evidence>
<dbReference type="GO" id="GO:0006633">
    <property type="term" value="P:fatty acid biosynthetic process"/>
    <property type="evidence" value="ECO:0007669"/>
    <property type="project" value="UniProtKB-KW"/>
</dbReference>
<reference evidence="21" key="3">
    <citation type="submission" date="2025-09" db="UniProtKB">
        <authorList>
            <consortium name="Ensembl"/>
        </authorList>
    </citation>
    <scope>IDENTIFICATION</scope>
</reference>
<feature type="transmembrane region" description="Helical" evidence="19">
    <location>
        <begin position="323"/>
        <end position="343"/>
    </location>
</feature>
<evidence type="ECO:0000256" key="10">
    <source>
        <dbReference type="ARBA" id="ARBA00022989"/>
    </source>
</evidence>
<dbReference type="InterPro" id="IPR027359">
    <property type="entry name" value="Volt_channel_dom_sf"/>
</dbReference>
<dbReference type="PANTHER" id="PTHR11537:SF24">
    <property type="entry name" value="POTASSIUM VOLTAGE-GATED CHANNEL SUBFAMILY A MEMBER 1"/>
    <property type="match status" value="1"/>
</dbReference>
<dbReference type="GO" id="GO:0043025">
    <property type="term" value="C:neuronal cell body"/>
    <property type="evidence" value="ECO:0007669"/>
    <property type="project" value="TreeGrafter"/>
</dbReference>